<evidence type="ECO:0000313" key="3">
    <source>
        <dbReference type="Proteomes" id="UP001144036"/>
    </source>
</evidence>
<evidence type="ECO:0000259" key="1">
    <source>
        <dbReference type="Pfam" id="PF14488"/>
    </source>
</evidence>
<keyword evidence="3" id="KW-1185">Reference proteome</keyword>
<reference evidence="2" key="1">
    <citation type="submission" date="2022-11" db="EMBL/GenBank/DDBJ databases">
        <title>Nonomuraea corallina sp. nov., a new species of the genus Nonomuraea isolated from sea side sediment in Thai sea.</title>
        <authorList>
            <person name="Ngamcharungchit C."/>
            <person name="Matsumoto A."/>
            <person name="Suriyachadkun C."/>
            <person name="Panbangred W."/>
            <person name="Inahashi Y."/>
            <person name="Intra B."/>
        </authorList>
    </citation>
    <scope>NUCLEOTIDE SEQUENCE</scope>
    <source>
        <strain evidence="2">MCN248</strain>
    </source>
</reference>
<organism evidence="2 3">
    <name type="scientific">Nonomuraea corallina</name>
    <dbReference type="NCBI Taxonomy" id="2989783"/>
    <lineage>
        <taxon>Bacteria</taxon>
        <taxon>Bacillati</taxon>
        <taxon>Actinomycetota</taxon>
        <taxon>Actinomycetes</taxon>
        <taxon>Streptosporangiales</taxon>
        <taxon>Streptosporangiaceae</taxon>
        <taxon>Nonomuraea</taxon>
    </lineage>
</organism>
<name>A0ABT4SCW3_9ACTN</name>
<evidence type="ECO:0000313" key="2">
    <source>
        <dbReference type="EMBL" id="MDA0635046.1"/>
    </source>
</evidence>
<dbReference type="EMBL" id="JAPNNL010000058">
    <property type="protein sequence ID" value="MDA0635046.1"/>
    <property type="molecule type" value="Genomic_DNA"/>
</dbReference>
<dbReference type="RefSeq" id="WP_270155882.1">
    <property type="nucleotide sequence ID" value="NZ_JAPNNL010000058.1"/>
</dbReference>
<dbReference type="Proteomes" id="UP001144036">
    <property type="component" value="Unassembled WGS sequence"/>
</dbReference>
<proteinExistence type="predicted"/>
<comment type="caution">
    <text evidence="2">The sequence shown here is derived from an EMBL/GenBank/DDBJ whole genome shotgun (WGS) entry which is preliminary data.</text>
</comment>
<dbReference type="Pfam" id="PF14488">
    <property type="entry name" value="DUF4434"/>
    <property type="match status" value="1"/>
</dbReference>
<accession>A0ABT4SCW3</accession>
<protein>
    <recommendedName>
        <fullName evidence="1">DUF4434 domain-containing protein</fullName>
    </recommendedName>
</protein>
<feature type="domain" description="DUF4434" evidence="1">
    <location>
        <begin position="185"/>
        <end position="439"/>
    </location>
</feature>
<sequence>MLQRVLWVAVAVTVVVLAVVPDSVVGTFTRAFGAAEEECAPRDTRVMARYPITGYWMIPRSDACVTRRMVEAIHGVGADTLITFGARLLPASVDAAGRVTGEAAGAFAGCVEDGRTCYQAARDTGREIRRVYTYTASEHFGAGMLRCPGLDRRVENGGRVYHRLMLGDSCDASSYDLVLITADGDGVGHLMTEAAAQGMRVIPGLPVPPKDEAKPWLPGLDHLPALNAFTARVVADYRQRYGSSTALGGLYQSFELAMRDRADDDPIIALYAAQHEVVARAWPGMTIMVSPFWDARRGRGFPPERAERGFDQIAATRAGAPMVIAVQDGRGVGKVPVYGADEVDAPVDTRLEPVTGKVTNRQAYYGSTRDYIEAAARRVVPGVELWVNVEVFEPAQTAGECGRADPFPLRGRTTKARVDEQVAAAGPHKIIAYGWDPFLTCRDAPAAPSLADELVAGWQEPIVVRATPAVRDGVAGVTVEGHHLRGGAVRFTYHRAGAGPVTVEAPRALPGPRRGSLESVWTPFAPQDPDPARPWVTITVVSAAGHTSTSGYAMRAAL</sequence>
<dbReference type="InterPro" id="IPR027849">
    <property type="entry name" value="DUF4434"/>
</dbReference>
<dbReference type="Gene3D" id="3.20.20.80">
    <property type="entry name" value="Glycosidases"/>
    <property type="match status" value="1"/>
</dbReference>
<gene>
    <name evidence="2" type="ORF">OUY22_16630</name>
</gene>